<evidence type="ECO:0000256" key="1">
    <source>
        <dbReference type="SAM" id="MobiDB-lite"/>
    </source>
</evidence>
<dbReference type="Pfam" id="PF13704">
    <property type="entry name" value="Glyco_tranf_2_4"/>
    <property type="match status" value="1"/>
</dbReference>
<dbReference type="AlphaFoldDB" id="A0A1H6MRL0"/>
<keyword evidence="3" id="KW-1185">Reference proteome</keyword>
<feature type="region of interest" description="Disordered" evidence="1">
    <location>
        <begin position="1"/>
        <end position="24"/>
    </location>
</feature>
<evidence type="ECO:0008006" key="4">
    <source>
        <dbReference type="Google" id="ProtNLM"/>
    </source>
</evidence>
<reference evidence="3" key="1">
    <citation type="submission" date="2016-10" db="EMBL/GenBank/DDBJ databases">
        <authorList>
            <person name="Varghese N."/>
            <person name="Submissions S."/>
        </authorList>
    </citation>
    <scope>NUCLEOTIDE SEQUENCE [LARGE SCALE GENOMIC DNA]</scope>
    <source>
        <strain evidence="3">DSM 11593</strain>
    </source>
</reference>
<dbReference type="Proteomes" id="UP000199125">
    <property type="component" value="Unassembled WGS sequence"/>
</dbReference>
<dbReference type="STRING" id="65735.SAMN04488075_2441"/>
<evidence type="ECO:0000313" key="2">
    <source>
        <dbReference type="EMBL" id="SEI04593.1"/>
    </source>
</evidence>
<proteinExistence type="predicted"/>
<gene>
    <name evidence="2" type="ORF">SAMN04488075_2441</name>
</gene>
<evidence type="ECO:0000313" key="3">
    <source>
        <dbReference type="Proteomes" id="UP000199125"/>
    </source>
</evidence>
<protein>
    <recommendedName>
        <fullName evidence="4">Glycosyl transferase family 2</fullName>
    </recommendedName>
</protein>
<accession>A0A1H6MRL0</accession>
<sequence length="321" mass="36294">MIRAVTGTAPPEGSGPTGQPAPAISLPAAAAAPEPLGRFLASPGEQLERGPIAVILIEDQAEVAATLSHHLRLGFRKILALSPEPLPAMAPLDDAKGRVLNLIHDTRARDALTRAVNAVIEAAPEDSWLYYGYNAEFLFYPFSETRSIGEMLGFHAEERRRAMLTYVVDLYAPELTRNPDAVSMDRAMFDRTGYYALGRPDRQGGFRERQLDFYGGLRWRFEEHLPPDRRRIDRIALFRTEKTLRLLPDHRLSVEEYNTYACPWHNNLTAAVASFRVAKALARNPGSREHIRDFTWRNSVPFDWESHQLMELGLMEPGQWF</sequence>
<organism evidence="2 3">
    <name type="scientific">Paracoccus alkenifer</name>
    <dbReference type="NCBI Taxonomy" id="65735"/>
    <lineage>
        <taxon>Bacteria</taxon>
        <taxon>Pseudomonadati</taxon>
        <taxon>Pseudomonadota</taxon>
        <taxon>Alphaproteobacteria</taxon>
        <taxon>Rhodobacterales</taxon>
        <taxon>Paracoccaceae</taxon>
        <taxon>Paracoccus</taxon>
    </lineage>
</organism>
<name>A0A1H6MRL0_9RHOB</name>
<dbReference type="EMBL" id="FNXG01000004">
    <property type="protein sequence ID" value="SEI04593.1"/>
    <property type="molecule type" value="Genomic_DNA"/>
</dbReference>